<dbReference type="EMBL" id="LYCR01000191">
    <property type="protein sequence ID" value="OGM39591.1"/>
    <property type="molecule type" value="Genomic_DNA"/>
</dbReference>
<organism evidence="1 2">
    <name type="scientific">Aspergillus bombycis</name>
    <dbReference type="NCBI Taxonomy" id="109264"/>
    <lineage>
        <taxon>Eukaryota</taxon>
        <taxon>Fungi</taxon>
        <taxon>Dikarya</taxon>
        <taxon>Ascomycota</taxon>
        <taxon>Pezizomycotina</taxon>
        <taxon>Eurotiomycetes</taxon>
        <taxon>Eurotiomycetidae</taxon>
        <taxon>Eurotiales</taxon>
        <taxon>Aspergillaceae</taxon>
        <taxon>Aspergillus</taxon>
    </lineage>
</organism>
<reference evidence="1 2" key="1">
    <citation type="journal article" date="2016" name="Genome Biol. Evol.">
        <title>Draft genome sequence of an aflatoxigenic Aspergillus species, A. bombycis.</title>
        <authorList>
            <person name="Moore G.G."/>
            <person name="Mack B.M."/>
            <person name="Beltz S.B."/>
            <person name="Gilbert M.K."/>
        </authorList>
    </citation>
    <scope>NUCLEOTIDE SEQUENCE [LARGE SCALE GENOMIC DNA]</scope>
    <source>
        <strain evidence="2">NRRL 26010</strain>
    </source>
</reference>
<dbReference type="RefSeq" id="XP_022383308.1">
    <property type="nucleotide sequence ID" value="XM_022539082.1"/>
</dbReference>
<accession>A0A1F7ZJH4</accession>
<keyword evidence="2" id="KW-1185">Reference proteome</keyword>
<dbReference type="AlphaFoldDB" id="A0A1F7ZJH4"/>
<name>A0A1F7ZJH4_9EURO</name>
<dbReference type="Proteomes" id="UP000179179">
    <property type="component" value="Unassembled WGS sequence"/>
</dbReference>
<gene>
    <name evidence="1" type="ORF">ABOM_011954</name>
</gene>
<comment type="caution">
    <text evidence="1">The sequence shown here is derived from an EMBL/GenBank/DDBJ whole genome shotgun (WGS) entry which is preliminary data.</text>
</comment>
<sequence length="156" mass="18289">MHWREFLEEKDRKNQVRRYYMVVAVWAKDLGDVYDAEKIAFGLEYSDLSPDKRRQLWHHHYEYLIEGGIVDVSRVLAVFKGGGGIRNITFECPYYKFTARVPSEYLIGKGLRTPLEDIEDEIYRHTGVHDAVQRDQLVKSISGVCAKHFSDYMVKL</sequence>
<evidence type="ECO:0000313" key="1">
    <source>
        <dbReference type="EMBL" id="OGM39591.1"/>
    </source>
</evidence>
<protein>
    <submittedName>
        <fullName evidence="1">Uncharacterized protein</fullName>
    </submittedName>
</protein>
<dbReference type="OrthoDB" id="5383867at2759"/>
<evidence type="ECO:0000313" key="2">
    <source>
        <dbReference type="Proteomes" id="UP000179179"/>
    </source>
</evidence>
<proteinExistence type="predicted"/>
<dbReference type="GeneID" id="34455344"/>